<dbReference type="InterPro" id="IPR035906">
    <property type="entry name" value="MetI-like_sf"/>
</dbReference>
<feature type="domain" description="ABC transmembrane type-1" evidence="8">
    <location>
        <begin position="95"/>
        <end position="300"/>
    </location>
</feature>
<organism evidence="9 10">
    <name type="scientific">Pseudovibrio japonicus</name>
    <dbReference type="NCBI Taxonomy" id="366534"/>
    <lineage>
        <taxon>Bacteria</taxon>
        <taxon>Pseudomonadati</taxon>
        <taxon>Pseudomonadota</taxon>
        <taxon>Alphaproteobacteria</taxon>
        <taxon>Hyphomicrobiales</taxon>
        <taxon>Stappiaceae</taxon>
        <taxon>Pseudovibrio</taxon>
    </lineage>
</organism>
<dbReference type="SUPFAM" id="SSF161098">
    <property type="entry name" value="MetI-like"/>
    <property type="match status" value="1"/>
</dbReference>
<dbReference type="Pfam" id="PF19300">
    <property type="entry name" value="BPD_transp_1_N"/>
    <property type="match status" value="1"/>
</dbReference>
<feature type="transmembrane region" description="Helical" evidence="7">
    <location>
        <begin position="286"/>
        <end position="307"/>
    </location>
</feature>
<dbReference type="Pfam" id="PF00528">
    <property type="entry name" value="BPD_transp_1"/>
    <property type="match status" value="1"/>
</dbReference>
<evidence type="ECO:0000256" key="1">
    <source>
        <dbReference type="ARBA" id="ARBA00004651"/>
    </source>
</evidence>
<keyword evidence="4 7" id="KW-0812">Transmembrane</keyword>
<dbReference type="CDD" id="cd06261">
    <property type="entry name" value="TM_PBP2"/>
    <property type="match status" value="1"/>
</dbReference>
<dbReference type="InterPro" id="IPR045621">
    <property type="entry name" value="BPD_transp_1_N"/>
</dbReference>
<keyword evidence="5 7" id="KW-1133">Transmembrane helix</keyword>
<feature type="transmembrane region" description="Helical" evidence="7">
    <location>
        <begin position="97"/>
        <end position="119"/>
    </location>
</feature>
<evidence type="ECO:0000259" key="8">
    <source>
        <dbReference type="PROSITE" id="PS50928"/>
    </source>
</evidence>
<keyword evidence="10" id="KW-1185">Reference proteome</keyword>
<comment type="similarity">
    <text evidence="7">Belongs to the binding-protein-dependent transport system permease family.</text>
</comment>
<comment type="caution">
    <text evidence="9">The sequence shown here is derived from an EMBL/GenBank/DDBJ whole genome shotgun (WGS) entry which is preliminary data.</text>
</comment>
<keyword evidence="6 7" id="KW-0472">Membrane</keyword>
<name>A0ABQ3DYK6_9HYPH</name>
<evidence type="ECO:0000256" key="7">
    <source>
        <dbReference type="RuleBase" id="RU363032"/>
    </source>
</evidence>
<evidence type="ECO:0000313" key="9">
    <source>
        <dbReference type="EMBL" id="GHB19118.1"/>
    </source>
</evidence>
<evidence type="ECO:0000256" key="5">
    <source>
        <dbReference type="ARBA" id="ARBA00022989"/>
    </source>
</evidence>
<dbReference type="RefSeq" id="WP_189434848.1">
    <property type="nucleotide sequence ID" value="NZ_BMXE01000001.1"/>
</dbReference>
<reference evidence="10" key="1">
    <citation type="journal article" date="2019" name="Int. J. Syst. Evol. Microbiol.">
        <title>The Global Catalogue of Microorganisms (GCM) 10K type strain sequencing project: providing services to taxonomists for standard genome sequencing and annotation.</title>
        <authorList>
            <consortium name="The Broad Institute Genomics Platform"/>
            <consortium name="The Broad Institute Genome Sequencing Center for Infectious Disease"/>
            <person name="Wu L."/>
            <person name="Ma J."/>
        </authorList>
    </citation>
    <scope>NUCLEOTIDE SEQUENCE [LARGE SCALE GENOMIC DNA]</scope>
    <source>
        <strain evidence="10">KCTC 12861</strain>
    </source>
</reference>
<gene>
    <name evidence="9" type="ORF">GCM10007094_03740</name>
</gene>
<keyword evidence="3" id="KW-1003">Cell membrane</keyword>
<evidence type="ECO:0000256" key="4">
    <source>
        <dbReference type="ARBA" id="ARBA00022692"/>
    </source>
</evidence>
<feature type="transmembrane region" description="Helical" evidence="7">
    <location>
        <begin position="174"/>
        <end position="191"/>
    </location>
</feature>
<dbReference type="PANTHER" id="PTHR43163">
    <property type="entry name" value="DIPEPTIDE TRANSPORT SYSTEM PERMEASE PROTEIN DPPB-RELATED"/>
    <property type="match status" value="1"/>
</dbReference>
<feature type="transmembrane region" description="Helical" evidence="7">
    <location>
        <begin position="140"/>
        <end position="162"/>
    </location>
</feature>
<dbReference type="PROSITE" id="PS50928">
    <property type="entry name" value="ABC_TM1"/>
    <property type="match status" value="1"/>
</dbReference>
<comment type="subcellular location">
    <subcellularLocation>
        <location evidence="1 7">Cell membrane</location>
        <topology evidence="1 7">Multi-pass membrane protein</topology>
    </subcellularLocation>
</comment>
<evidence type="ECO:0000256" key="6">
    <source>
        <dbReference type="ARBA" id="ARBA00023136"/>
    </source>
</evidence>
<dbReference type="InterPro" id="IPR000515">
    <property type="entry name" value="MetI-like"/>
</dbReference>
<evidence type="ECO:0000313" key="10">
    <source>
        <dbReference type="Proteomes" id="UP000637980"/>
    </source>
</evidence>
<dbReference type="PANTHER" id="PTHR43163:SF6">
    <property type="entry name" value="DIPEPTIDE TRANSPORT SYSTEM PERMEASE PROTEIN DPPB-RELATED"/>
    <property type="match status" value="1"/>
</dbReference>
<proteinExistence type="inferred from homology"/>
<dbReference type="EMBL" id="BMXE01000001">
    <property type="protein sequence ID" value="GHB19118.1"/>
    <property type="molecule type" value="Genomic_DNA"/>
</dbReference>
<evidence type="ECO:0000256" key="2">
    <source>
        <dbReference type="ARBA" id="ARBA00022448"/>
    </source>
</evidence>
<dbReference type="Proteomes" id="UP000637980">
    <property type="component" value="Unassembled WGS sequence"/>
</dbReference>
<keyword evidence="2 7" id="KW-0813">Transport</keyword>
<sequence length="315" mass="34172">MLWFAFLRLIGLLTTLLAASLVIFVVLEVLPGDPAEVMLGLNAQPDTLAALRAELGLNAPVTTRYVSWILGMFQGDFGISYTYSVPVSELISERIQVSLPLAAGSLILSTLIAIPVGVYSARHHGKIIDTGIMSVAQIGIAVPNFWIAILLVYVFAIVLRILPSGGFPGWDVSVLGSLQALLLPVVALALPQASILARVMRSALLDVLHEDYIRTARAKGLSNKATLWRHGVRNALIPVLTILGLQFSFLIAGTVIIENLFYLPGLGRLIFQGITQRDLIVVRSSVMLLVALTIFVTFLVDIAYAAIDPRLRRRA</sequence>
<protein>
    <submittedName>
        <fullName evidence="9">Peptide ABC transporter</fullName>
    </submittedName>
</protein>
<dbReference type="Gene3D" id="1.10.3720.10">
    <property type="entry name" value="MetI-like"/>
    <property type="match status" value="1"/>
</dbReference>
<evidence type="ECO:0000256" key="3">
    <source>
        <dbReference type="ARBA" id="ARBA00022475"/>
    </source>
</evidence>
<feature type="transmembrane region" description="Helical" evidence="7">
    <location>
        <begin position="235"/>
        <end position="257"/>
    </location>
</feature>
<accession>A0ABQ3DYK6</accession>